<gene>
    <name evidence="2" type="ORF">FKW77_006033</name>
</gene>
<dbReference type="GO" id="GO:0005506">
    <property type="term" value="F:iron ion binding"/>
    <property type="evidence" value="ECO:0007669"/>
    <property type="project" value="InterPro"/>
</dbReference>
<dbReference type="EMBL" id="CP042198">
    <property type="protein sequence ID" value="QDS76078.1"/>
    <property type="molecule type" value="Genomic_DNA"/>
</dbReference>
<evidence type="ECO:0000256" key="1">
    <source>
        <dbReference type="ARBA" id="ARBA00010617"/>
    </source>
</evidence>
<dbReference type="Gene3D" id="1.10.630.10">
    <property type="entry name" value="Cytochrome P450"/>
    <property type="match status" value="2"/>
</dbReference>
<dbReference type="Proteomes" id="UP000316270">
    <property type="component" value="Chromosome 14"/>
</dbReference>
<dbReference type="SUPFAM" id="SSF48264">
    <property type="entry name" value="Cytochrome P450"/>
    <property type="match status" value="1"/>
</dbReference>
<proteinExistence type="inferred from homology"/>
<dbReference type="PANTHER" id="PTHR24305">
    <property type="entry name" value="CYTOCHROME P450"/>
    <property type="match status" value="1"/>
</dbReference>
<dbReference type="GO" id="GO:0004497">
    <property type="term" value="F:monooxygenase activity"/>
    <property type="evidence" value="ECO:0007669"/>
    <property type="project" value="InterPro"/>
</dbReference>
<accession>A0A517LKA3</accession>
<evidence type="ECO:0000313" key="2">
    <source>
        <dbReference type="EMBL" id="QDS76078.1"/>
    </source>
</evidence>
<dbReference type="InterPro" id="IPR050121">
    <property type="entry name" value="Cytochrome_P450_monoxygenase"/>
</dbReference>
<dbReference type="AlphaFoldDB" id="A0A517LKA3"/>
<dbReference type="InterPro" id="IPR036396">
    <property type="entry name" value="Cyt_P450_sf"/>
</dbReference>
<reference evidence="2 3" key="1">
    <citation type="submission" date="2019-07" db="EMBL/GenBank/DDBJ databases">
        <title>Finished genome of Venturia effusa.</title>
        <authorList>
            <person name="Young C.A."/>
            <person name="Cox M.P."/>
            <person name="Ganley A.R.D."/>
            <person name="David W.J."/>
        </authorList>
    </citation>
    <scope>NUCLEOTIDE SEQUENCE [LARGE SCALE GENOMIC DNA]</scope>
    <source>
        <strain evidence="3">albino</strain>
    </source>
</reference>
<protein>
    <submittedName>
        <fullName evidence="2">Uncharacterized protein</fullName>
    </submittedName>
</protein>
<keyword evidence="3" id="KW-1185">Reference proteome</keyword>
<dbReference type="GO" id="GO:0016705">
    <property type="term" value="F:oxidoreductase activity, acting on paired donors, with incorporation or reduction of molecular oxygen"/>
    <property type="evidence" value="ECO:0007669"/>
    <property type="project" value="InterPro"/>
</dbReference>
<evidence type="ECO:0000313" key="3">
    <source>
        <dbReference type="Proteomes" id="UP000316270"/>
    </source>
</evidence>
<comment type="similarity">
    <text evidence="1">Belongs to the cytochrome P450 family.</text>
</comment>
<name>A0A517LKA3_9PEZI</name>
<sequence length="423" mass="47385">MSMVVWLPSIIAAVIIYKLIKAIRNIFFHPLSHIPGPKLAAASRLYEWYYDCILIGQYCFKIRELHDEYGPVIRIGPNEVHIRDSEYFDTLYANTARLDKDPWFYGFLDDSAAFNTSSEIVHQRKISKVESYFSKANVQRGEVVLVDIVNSFVTELDAYASAGKVVYLKNAFKSNLPAQDRTPFVLEQEAVRYIAAGAGSTARCMENAIYHILSDPAIKSRLTTEIRSAKSSPGTEILSTHQLEQLPYLAAVERLGMPPPSMLSLQFPSSFQGIFSRKLRSRQLMKSPSCSGDGQVPKRYSQLQSSLTLESPVLYRSTGLMLLINSGHREGSTIYSSSELHVAHFAYLTALISGLLLEKKGVVDYTSGYAPSLYPDMALLGYSQMGVWRDKSRTDYIRGVDARVEYRVCVIGDKMNDLGDFGS</sequence>
<dbReference type="PANTHER" id="PTHR24305:SF166">
    <property type="entry name" value="CYTOCHROME P450 12A4, MITOCHONDRIAL-RELATED"/>
    <property type="match status" value="1"/>
</dbReference>
<dbReference type="GO" id="GO:0020037">
    <property type="term" value="F:heme binding"/>
    <property type="evidence" value="ECO:0007669"/>
    <property type="project" value="InterPro"/>
</dbReference>
<dbReference type="OrthoDB" id="3945418at2759"/>
<organism evidence="2 3">
    <name type="scientific">Venturia effusa</name>
    <dbReference type="NCBI Taxonomy" id="50376"/>
    <lineage>
        <taxon>Eukaryota</taxon>
        <taxon>Fungi</taxon>
        <taxon>Dikarya</taxon>
        <taxon>Ascomycota</taxon>
        <taxon>Pezizomycotina</taxon>
        <taxon>Dothideomycetes</taxon>
        <taxon>Pleosporomycetidae</taxon>
        <taxon>Venturiales</taxon>
        <taxon>Venturiaceae</taxon>
        <taxon>Venturia</taxon>
    </lineage>
</organism>
<dbReference type="STRING" id="50376.A0A517LKA3"/>